<dbReference type="PANTHER" id="PTHR11404:SF6">
    <property type="entry name" value="SUPEROXIDE DISMUTASE [MN], MITOCHONDRIAL"/>
    <property type="match status" value="1"/>
</dbReference>
<dbReference type="Gene3D" id="3.55.40.20">
    <property type="entry name" value="Iron/manganese superoxide dismutase, C-terminal domain"/>
    <property type="match status" value="1"/>
</dbReference>
<evidence type="ECO:0000256" key="3">
    <source>
        <dbReference type="ARBA" id="ARBA00004305"/>
    </source>
</evidence>
<proteinExistence type="inferred from homology"/>
<feature type="domain" description="Manganese/iron superoxide dismutase N-terminal" evidence="12">
    <location>
        <begin position="30"/>
        <end position="109"/>
    </location>
</feature>
<feature type="binding site" evidence="10">
    <location>
        <position position="53"/>
    </location>
    <ligand>
        <name>Mn(2+)</name>
        <dbReference type="ChEBI" id="CHEBI:29035"/>
    </ligand>
</feature>
<dbReference type="Pfam" id="PF02777">
    <property type="entry name" value="Sod_Fe_C"/>
    <property type="match status" value="1"/>
</dbReference>
<keyword evidence="8" id="KW-0464">Manganese</keyword>
<evidence type="ECO:0000256" key="6">
    <source>
        <dbReference type="ARBA" id="ARBA00022723"/>
    </source>
</evidence>
<feature type="binding site" evidence="10">
    <location>
        <position position="101"/>
    </location>
    <ligand>
        <name>Mn(2+)</name>
        <dbReference type="ChEBI" id="CHEBI:29035"/>
    </ligand>
</feature>
<protein>
    <recommendedName>
        <fullName evidence="5 11">Superoxide dismutase</fullName>
        <ecNumber evidence="5 11">1.15.1.1</ecNumber>
    </recommendedName>
</protein>
<comment type="catalytic activity">
    <reaction evidence="9 11">
        <text>2 superoxide + 2 H(+) = H2O2 + O2</text>
        <dbReference type="Rhea" id="RHEA:20696"/>
        <dbReference type="ChEBI" id="CHEBI:15378"/>
        <dbReference type="ChEBI" id="CHEBI:15379"/>
        <dbReference type="ChEBI" id="CHEBI:16240"/>
        <dbReference type="ChEBI" id="CHEBI:18421"/>
        <dbReference type="EC" id="1.15.1.1"/>
    </reaction>
</comment>
<dbReference type="InterPro" id="IPR036314">
    <property type="entry name" value="SOD_C_sf"/>
</dbReference>
<dbReference type="GO" id="GO:0004784">
    <property type="term" value="F:superoxide dismutase activity"/>
    <property type="evidence" value="ECO:0007669"/>
    <property type="project" value="UniProtKB-EC"/>
</dbReference>
<evidence type="ECO:0000256" key="2">
    <source>
        <dbReference type="ARBA" id="ARBA00002170"/>
    </source>
</evidence>
<dbReference type="GO" id="GO:0005759">
    <property type="term" value="C:mitochondrial matrix"/>
    <property type="evidence" value="ECO:0007669"/>
    <property type="project" value="UniProtKB-SubCell"/>
</dbReference>
<dbReference type="Gene3D" id="1.10.287.990">
    <property type="entry name" value="Fe,Mn superoxide dismutase (SOD) domain"/>
    <property type="match status" value="1"/>
</dbReference>
<dbReference type="InterPro" id="IPR019833">
    <property type="entry name" value="Mn/Fe_SOD_BS"/>
</dbReference>
<feature type="domain" description="Manganese/iron superoxide dismutase C-terminal" evidence="13">
    <location>
        <begin position="117"/>
        <end position="219"/>
    </location>
</feature>
<evidence type="ECO:0000256" key="11">
    <source>
        <dbReference type="RuleBase" id="RU000414"/>
    </source>
</evidence>
<organism evidence="14">
    <name type="scientific">Chlamydomonas euryale</name>
    <dbReference type="NCBI Taxonomy" id="1486919"/>
    <lineage>
        <taxon>Eukaryota</taxon>
        <taxon>Viridiplantae</taxon>
        <taxon>Chlorophyta</taxon>
        <taxon>core chlorophytes</taxon>
        <taxon>Chlorophyceae</taxon>
        <taxon>CS clade</taxon>
        <taxon>Chlamydomonadales</taxon>
        <taxon>Chlamydomonadaceae</taxon>
        <taxon>Chlamydomonas</taxon>
    </lineage>
</organism>
<dbReference type="PIRSF" id="PIRSF000349">
    <property type="entry name" value="SODismutase"/>
    <property type="match status" value="1"/>
</dbReference>
<dbReference type="AlphaFoldDB" id="A0A7R9VNA0"/>
<evidence type="ECO:0000259" key="12">
    <source>
        <dbReference type="Pfam" id="PF00081"/>
    </source>
</evidence>
<evidence type="ECO:0000313" key="14">
    <source>
        <dbReference type="EMBL" id="CAD8299940.1"/>
    </source>
</evidence>
<dbReference type="PROSITE" id="PS00088">
    <property type="entry name" value="SOD_MN"/>
    <property type="match status" value="1"/>
</dbReference>
<reference evidence="14" key="1">
    <citation type="submission" date="2021-01" db="EMBL/GenBank/DDBJ databases">
        <authorList>
            <person name="Corre E."/>
            <person name="Pelletier E."/>
            <person name="Niang G."/>
            <person name="Scheremetjew M."/>
            <person name="Finn R."/>
            <person name="Kale V."/>
            <person name="Holt S."/>
            <person name="Cochrane G."/>
            <person name="Meng A."/>
            <person name="Brown T."/>
            <person name="Cohen L."/>
        </authorList>
    </citation>
    <scope>NUCLEOTIDE SEQUENCE</scope>
    <source>
        <strain evidence="14">CCMP219</strain>
    </source>
</reference>
<keyword evidence="7 11" id="KW-0560">Oxidoreductase</keyword>
<evidence type="ECO:0000259" key="13">
    <source>
        <dbReference type="Pfam" id="PF02777"/>
    </source>
</evidence>
<dbReference type="InterPro" id="IPR019832">
    <property type="entry name" value="Mn/Fe_SOD_C"/>
</dbReference>
<keyword evidence="6 10" id="KW-0479">Metal-binding</keyword>
<name>A0A7R9VNA0_9CHLO</name>
<sequence>MALRQASSRLLTAAACLPAGARGMSAAPAKLPDLPYDLGALEPVISGKIMELHVTKHHQAYVTNYNAALQQYAEAESKGDVAKMIQLQSPIKFNGGGHVNHSIFWTNLAPPKDCAPPSGELLKMIEAQWKSLDNFQAAMSAASAGVQGSGWGWLGYNKGAGRLEIQTMPNQDPLSMTGLVPLLGIDVWEHAYYLDYKNARPDYLKAIWKVVNWKNVAERLAAAK</sequence>
<comment type="subcellular location">
    <subcellularLocation>
        <location evidence="3">Mitochondrion matrix</location>
    </subcellularLocation>
</comment>
<dbReference type="FunFam" id="1.10.287.990:FF:000001">
    <property type="entry name" value="Superoxide dismutase"/>
    <property type="match status" value="1"/>
</dbReference>
<evidence type="ECO:0000256" key="1">
    <source>
        <dbReference type="ARBA" id="ARBA00001936"/>
    </source>
</evidence>
<dbReference type="EMBL" id="HBEC01033008">
    <property type="protein sequence ID" value="CAD8299940.1"/>
    <property type="molecule type" value="Transcribed_RNA"/>
</dbReference>
<dbReference type="InterPro" id="IPR050265">
    <property type="entry name" value="Fe/Mn_Superoxide_Dismutase"/>
</dbReference>
<dbReference type="EC" id="1.15.1.1" evidence="5 11"/>
<evidence type="ECO:0000256" key="8">
    <source>
        <dbReference type="ARBA" id="ARBA00023211"/>
    </source>
</evidence>
<evidence type="ECO:0000256" key="7">
    <source>
        <dbReference type="ARBA" id="ARBA00023002"/>
    </source>
</evidence>
<feature type="binding site" evidence="10">
    <location>
        <position position="190"/>
    </location>
    <ligand>
        <name>Mn(2+)</name>
        <dbReference type="ChEBI" id="CHEBI:29035"/>
    </ligand>
</feature>
<dbReference type="GO" id="GO:0030145">
    <property type="term" value="F:manganese ion binding"/>
    <property type="evidence" value="ECO:0007669"/>
    <property type="project" value="TreeGrafter"/>
</dbReference>
<dbReference type="InterPro" id="IPR036324">
    <property type="entry name" value="Mn/Fe_SOD_N_sf"/>
</dbReference>
<dbReference type="PRINTS" id="PR01703">
    <property type="entry name" value="MNSODISMTASE"/>
</dbReference>
<dbReference type="SUPFAM" id="SSF46609">
    <property type="entry name" value="Fe,Mn superoxide dismutase (SOD), N-terminal domain"/>
    <property type="match status" value="1"/>
</dbReference>
<dbReference type="FunFam" id="3.55.40.20:FF:000002">
    <property type="entry name" value="Superoxide dismutase"/>
    <property type="match status" value="1"/>
</dbReference>
<dbReference type="InterPro" id="IPR001189">
    <property type="entry name" value="Mn/Fe_SOD"/>
</dbReference>
<evidence type="ECO:0000256" key="10">
    <source>
        <dbReference type="PIRSR" id="PIRSR000349-1"/>
    </source>
</evidence>
<gene>
    <name evidence="14" type="ORF">CEUR00632_LOCUS15323</name>
</gene>
<comment type="similarity">
    <text evidence="4 11">Belongs to the iron/manganese superoxide dismutase family.</text>
</comment>
<dbReference type="Pfam" id="PF00081">
    <property type="entry name" value="Sod_Fe_N"/>
    <property type="match status" value="1"/>
</dbReference>
<comment type="cofactor">
    <cofactor evidence="1">
        <name>Mn(2+)</name>
        <dbReference type="ChEBI" id="CHEBI:29035"/>
    </cofactor>
</comment>
<accession>A0A7R9VNA0</accession>
<dbReference type="PANTHER" id="PTHR11404">
    <property type="entry name" value="SUPEROXIDE DISMUTASE 2"/>
    <property type="match status" value="1"/>
</dbReference>
<evidence type="ECO:0000256" key="5">
    <source>
        <dbReference type="ARBA" id="ARBA00012682"/>
    </source>
</evidence>
<dbReference type="SUPFAM" id="SSF54719">
    <property type="entry name" value="Fe,Mn superoxide dismutase (SOD), C-terminal domain"/>
    <property type="match status" value="1"/>
</dbReference>
<comment type="function">
    <text evidence="2">Destroys superoxide anion radicals which are normally produced within the cells and which are toxic to biological systems.</text>
</comment>
<dbReference type="InterPro" id="IPR019831">
    <property type="entry name" value="Mn/Fe_SOD_N"/>
</dbReference>
<evidence type="ECO:0000256" key="9">
    <source>
        <dbReference type="ARBA" id="ARBA00049204"/>
    </source>
</evidence>
<comment type="function">
    <text evidence="11">Destroys radicals which are normally produced within the cells and which are toxic to biological systems.</text>
</comment>
<evidence type="ECO:0000256" key="4">
    <source>
        <dbReference type="ARBA" id="ARBA00008714"/>
    </source>
</evidence>
<feature type="binding site" evidence="10">
    <location>
        <position position="186"/>
    </location>
    <ligand>
        <name>Mn(2+)</name>
        <dbReference type="ChEBI" id="CHEBI:29035"/>
    </ligand>
</feature>